<keyword evidence="7" id="KW-1185">Reference proteome</keyword>
<accession>A0A143YR41</accession>
<dbReference type="InterPro" id="IPR017853">
    <property type="entry name" value="GH"/>
</dbReference>
<dbReference type="InterPro" id="IPR036962">
    <property type="entry name" value="Glyco_hydro_3_N_sf"/>
</dbReference>
<organism evidence="4 6">
    <name type="scientific">Trichococcus ilyis</name>
    <dbReference type="NCBI Taxonomy" id="640938"/>
    <lineage>
        <taxon>Bacteria</taxon>
        <taxon>Bacillati</taxon>
        <taxon>Bacillota</taxon>
        <taxon>Bacilli</taxon>
        <taxon>Lactobacillales</taxon>
        <taxon>Carnobacteriaceae</taxon>
        <taxon>Trichococcus</taxon>
    </lineage>
</organism>
<dbReference type="EMBL" id="FJNB01000009">
    <property type="protein sequence ID" value="CZQ96536.1"/>
    <property type="molecule type" value="Genomic_DNA"/>
</dbReference>
<dbReference type="PROSITE" id="PS00775">
    <property type="entry name" value="GLYCOSYL_HYDROL_F3"/>
    <property type="match status" value="1"/>
</dbReference>
<dbReference type="AlphaFoldDB" id="A0A143YR41"/>
<dbReference type="Proteomes" id="UP000076878">
    <property type="component" value="Unassembled WGS sequence"/>
</dbReference>
<dbReference type="STRING" id="640938.TR210_1397"/>
<dbReference type="InterPro" id="IPR050288">
    <property type="entry name" value="Cellulose_deg_GH3"/>
</dbReference>
<evidence type="ECO:0000313" key="4">
    <source>
        <dbReference type="EMBL" id="CZQ96536.1"/>
    </source>
</evidence>
<reference evidence="5 7" key="2">
    <citation type="submission" date="2016-10" db="EMBL/GenBank/DDBJ databases">
        <authorList>
            <person name="Varghese N."/>
            <person name="Submissions S."/>
        </authorList>
    </citation>
    <scope>NUCLEOTIDE SEQUENCE [LARGE SCALE GENOMIC DNA]</scope>
    <source>
        <strain evidence="5 7">DSM 22150</strain>
    </source>
</reference>
<dbReference type="EMBL" id="FNYT01000016">
    <property type="protein sequence ID" value="SEJ51998.1"/>
    <property type="molecule type" value="Genomic_DNA"/>
</dbReference>
<dbReference type="SUPFAM" id="SSF51445">
    <property type="entry name" value="(Trans)glycosidases"/>
    <property type="match status" value="1"/>
</dbReference>
<protein>
    <submittedName>
        <fullName evidence="5">Glycosyl hydrolase family 3 N terminal domain-containing protein</fullName>
    </submittedName>
</protein>
<reference evidence="4 6" key="1">
    <citation type="submission" date="2016-02" db="EMBL/GenBank/DDBJ databases">
        <authorList>
            <person name="Wen L."/>
            <person name="He K."/>
            <person name="Yang H."/>
        </authorList>
    </citation>
    <scope>NUCLEOTIDE SEQUENCE [LARGE SCALE GENOMIC DNA]</scope>
    <source>
        <strain evidence="4">Trichococcus_R210</strain>
    </source>
</reference>
<gene>
    <name evidence="5" type="ORF">SAMN05216375_11613</name>
    <name evidence="4" type="ORF">TR210_1397</name>
</gene>
<dbReference type="PANTHER" id="PTHR42715">
    <property type="entry name" value="BETA-GLUCOSIDASE"/>
    <property type="match status" value="1"/>
</dbReference>
<sequence length="109" mass="12205">MKERYNKVNGVYSTNNHDLLVKVLRNEWGYEGLVMSDWESIHEEKGDILKAHFAQCDLVTPGTPQQVQDLIAGVAARQVDLEDLKRSAARILGLIAKNTALTFEPLAVK</sequence>
<name>A0A143YR41_9LACT</name>
<evidence type="ECO:0000256" key="2">
    <source>
        <dbReference type="ARBA" id="ARBA00022801"/>
    </source>
</evidence>
<dbReference type="GO" id="GO:0004553">
    <property type="term" value="F:hydrolase activity, hydrolyzing O-glycosyl compounds"/>
    <property type="evidence" value="ECO:0007669"/>
    <property type="project" value="InterPro"/>
</dbReference>
<dbReference type="OrthoDB" id="9805821at2"/>
<dbReference type="Proteomes" id="UP000199280">
    <property type="component" value="Unassembled WGS sequence"/>
</dbReference>
<dbReference type="InterPro" id="IPR019800">
    <property type="entry name" value="Glyco_hydro_3_AS"/>
</dbReference>
<comment type="similarity">
    <text evidence="1">Belongs to the glycosyl hydrolase 3 family.</text>
</comment>
<evidence type="ECO:0000256" key="1">
    <source>
        <dbReference type="ARBA" id="ARBA00005336"/>
    </source>
</evidence>
<dbReference type="Gene3D" id="3.20.20.300">
    <property type="entry name" value="Glycoside hydrolase, family 3, N-terminal domain"/>
    <property type="match status" value="1"/>
</dbReference>
<dbReference type="RefSeq" id="WP_068622812.1">
    <property type="nucleotide sequence ID" value="NZ_FJNB01000009.1"/>
</dbReference>
<proteinExistence type="inferred from homology"/>
<evidence type="ECO:0000313" key="5">
    <source>
        <dbReference type="EMBL" id="SEJ51998.1"/>
    </source>
</evidence>
<keyword evidence="2 5" id="KW-0378">Hydrolase</keyword>
<dbReference type="GO" id="GO:0005975">
    <property type="term" value="P:carbohydrate metabolic process"/>
    <property type="evidence" value="ECO:0007669"/>
    <property type="project" value="InterPro"/>
</dbReference>
<evidence type="ECO:0000256" key="3">
    <source>
        <dbReference type="ARBA" id="ARBA00023277"/>
    </source>
</evidence>
<evidence type="ECO:0000313" key="7">
    <source>
        <dbReference type="Proteomes" id="UP000199280"/>
    </source>
</evidence>
<evidence type="ECO:0000313" key="6">
    <source>
        <dbReference type="Proteomes" id="UP000076878"/>
    </source>
</evidence>
<keyword evidence="3" id="KW-0119">Carbohydrate metabolism</keyword>
<dbReference type="PANTHER" id="PTHR42715:SF10">
    <property type="entry name" value="BETA-GLUCOSIDASE"/>
    <property type="match status" value="1"/>
</dbReference>